<evidence type="ECO:0000256" key="9">
    <source>
        <dbReference type="ARBA" id="ARBA00023295"/>
    </source>
</evidence>
<dbReference type="CDD" id="cd10811">
    <property type="entry name" value="GH38N_AMII_Epman_like"/>
    <property type="match status" value="1"/>
</dbReference>
<dbReference type="Gene3D" id="1.20.1270.50">
    <property type="entry name" value="Glycoside hydrolase family 38, central domain"/>
    <property type="match status" value="1"/>
</dbReference>
<evidence type="ECO:0000256" key="1">
    <source>
        <dbReference type="ARBA" id="ARBA00000365"/>
    </source>
</evidence>
<dbReference type="AlphaFoldDB" id="A0A3Q3B9R4"/>
<keyword evidence="7" id="KW-1015">Disulfide bond</keyword>
<comment type="similarity">
    <text evidence="2 10">Belongs to the glycosyl hydrolase 38 family.</text>
</comment>
<dbReference type="InterPro" id="IPR013780">
    <property type="entry name" value="Glyco_hydro_b"/>
</dbReference>
<dbReference type="Gene3D" id="2.60.40.1360">
    <property type="match status" value="1"/>
</dbReference>
<dbReference type="InterPro" id="IPR028995">
    <property type="entry name" value="Glyco_hydro_57/38_cen_sf"/>
</dbReference>
<reference evidence="12" key="2">
    <citation type="submission" date="2025-09" db="UniProtKB">
        <authorList>
            <consortium name="Ensembl"/>
        </authorList>
    </citation>
    <scope>IDENTIFICATION</scope>
</reference>
<keyword evidence="6 10" id="KW-0862">Zinc</keyword>
<dbReference type="GO" id="GO:0030246">
    <property type="term" value="F:carbohydrate binding"/>
    <property type="evidence" value="ECO:0007669"/>
    <property type="project" value="InterPro"/>
</dbReference>
<dbReference type="GO" id="GO:0046872">
    <property type="term" value="F:metal ion binding"/>
    <property type="evidence" value="ECO:0007669"/>
    <property type="project" value="UniProtKB-KW"/>
</dbReference>
<dbReference type="InterPro" id="IPR037094">
    <property type="entry name" value="Glyco_hydro_38_cen_sf"/>
</dbReference>
<dbReference type="GeneTree" id="ENSGT01030000234638"/>
<dbReference type="GO" id="GO:0004559">
    <property type="term" value="F:alpha-mannosidase activity"/>
    <property type="evidence" value="ECO:0007669"/>
    <property type="project" value="UniProtKB-EC"/>
</dbReference>
<comment type="catalytic activity">
    <reaction evidence="1">
        <text>Hydrolysis of terminal, non-reducing alpha-D-mannose residues in alpha-D-mannosides.</text>
        <dbReference type="EC" id="3.2.1.24"/>
    </reaction>
</comment>
<dbReference type="Pfam" id="PF01074">
    <property type="entry name" value="Glyco_hydro_38N"/>
    <property type="match status" value="1"/>
</dbReference>
<dbReference type="InterPro" id="IPR000602">
    <property type="entry name" value="Glyco_hydro_38_N"/>
</dbReference>
<evidence type="ECO:0000256" key="5">
    <source>
        <dbReference type="ARBA" id="ARBA00022801"/>
    </source>
</evidence>
<dbReference type="InterPro" id="IPR050843">
    <property type="entry name" value="Glycosyl_Hydrlase_38"/>
</dbReference>
<dbReference type="Gene3D" id="2.60.40.1180">
    <property type="entry name" value="Golgi alpha-mannosidase II"/>
    <property type="match status" value="1"/>
</dbReference>
<dbReference type="GO" id="GO:0005764">
    <property type="term" value="C:lysosome"/>
    <property type="evidence" value="ECO:0007669"/>
    <property type="project" value="TreeGrafter"/>
</dbReference>
<keyword evidence="13" id="KW-1185">Reference proteome</keyword>
<evidence type="ECO:0000313" key="12">
    <source>
        <dbReference type="Ensembl" id="ENSKMAP00000025811.1"/>
    </source>
</evidence>
<keyword evidence="4 10" id="KW-0479">Metal-binding</keyword>
<protein>
    <recommendedName>
        <fullName evidence="3 10">Alpha-mannosidase</fullName>
        <ecNumber evidence="10">3.2.1.-</ecNumber>
    </recommendedName>
</protein>
<evidence type="ECO:0000256" key="10">
    <source>
        <dbReference type="RuleBase" id="RU361199"/>
    </source>
</evidence>
<dbReference type="SUPFAM" id="SSF88688">
    <property type="entry name" value="Families 57/38 glycoside transferase middle domain"/>
    <property type="match status" value="1"/>
</dbReference>
<evidence type="ECO:0000256" key="8">
    <source>
        <dbReference type="ARBA" id="ARBA00023180"/>
    </source>
</evidence>
<dbReference type="PANTHER" id="PTHR11607">
    <property type="entry name" value="ALPHA-MANNOSIDASE"/>
    <property type="match status" value="1"/>
</dbReference>
<dbReference type="SUPFAM" id="SSF88713">
    <property type="entry name" value="Glycoside hydrolase/deacetylase"/>
    <property type="match status" value="1"/>
</dbReference>
<dbReference type="InterPro" id="IPR011682">
    <property type="entry name" value="Glyco_hydro_38_C"/>
</dbReference>
<evidence type="ECO:0000256" key="7">
    <source>
        <dbReference type="ARBA" id="ARBA00023157"/>
    </source>
</evidence>
<dbReference type="Pfam" id="PF09261">
    <property type="entry name" value="Alpha-mann_mid"/>
    <property type="match status" value="1"/>
</dbReference>
<dbReference type="Ensembl" id="ENSKMAT00000026137.1">
    <property type="protein sequence ID" value="ENSKMAP00000025811.1"/>
    <property type="gene ID" value="ENSKMAG00000019095.1"/>
</dbReference>
<evidence type="ECO:0000256" key="2">
    <source>
        <dbReference type="ARBA" id="ARBA00009792"/>
    </source>
</evidence>
<keyword evidence="8" id="KW-0325">Glycoprotein</keyword>
<dbReference type="Pfam" id="PF17677">
    <property type="entry name" value="Glyco_hydro38C2"/>
    <property type="match status" value="1"/>
</dbReference>
<feature type="domain" description="Glycoside hydrolase family 38 central" evidence="11">
    <location>
        <begin position="336"/>
        <end position="419"/>
    </location>
</feature>
<dbReference type="InterPro" id="IPR027291">
    <property type="entry name" value="Glyco_hydro_38_N_sf"/>
</dbReference>
<evidence type="ECO:0000256" key="4">
    <source>
        <dbReference type="ARBA" id="ARBA00022723"/>
    </source>
</evidence>
<dbReference type="InterPro" id="IPR015341">
    <property type="entry name" value="Glyco_hydro_38_cen"/>
</dbReference>
<evidence type="ECO:0000256" key="6">
    <source>
        <dbReference type="ARBA" id="ARBA00022833"/>
    </source>
</evidence>
<dbReference type="PANTHER" id="PTHR11607:SF28">
    <property type="entry name" value="EPIDIDYMIS-SPECIFIC ALPHA-MANNOSIDASE"/>
    <property type="match status" value="1"/>
</dbReference>
<evidence type="ECO:0000313" key="13">
    <source>
        <dbReference type="Proteomes" id="UP000264800"/>
    </source>
</evidence>
<dbReference type="SUPFAM" id="SSF74650">
    <property type="entry name" value="Galactose mutarotase-like"/>
    <property type="match status" value="1"/>
</dbReference>
<accession>A0A3Q3B9R4</accession>
<dbReference type="InterPro" id="IPR041147">
    <property type="entry name" value="GH38_C"/>
</dbReference>
<name>A0A3Q3B9R4_KRYMA</name>
<dbReference type="SMART" id="SM00872">
    <property type="entry name" value="Alpha-mann_mid"/>
    <property type="match status" value="1"/>
</dbReference>
<dbReference type="Gene3D" id="2.70.98.30">
    <property type="entry name" value="Golgi alpha-mannosidase II, domain 4"/>
    <property type="match status" value="1"/>
</dbReference>
<organism evidence="12 13">
    <name type="scientific">Kryptolebias marmoratus</name>
    <name type="common">Mangrove killifish</name>
    <name type="synonym">Rivulus marmoratus</name>
    <dbReference type="NCBI Taxonomy" id="37003"/>
    <lineage>
        <taxon>Eukaryota</taxon>
        <taxon>Metazoa</taxon>
        <taxon>Chordata</taxon>
        <taxon>Craniata</taxon>
        <taxon>Vertebrata</taxon>
        <taxon>Euteleostomi</taxon>
        <taxon>Actinopterygii</taxon>
        <taxon>Neopterygii</taxon>
        <taxon>Teleostei</taxon>
        <taxon>Neoteleostei</taxon>
        <taxon>Acanthomorphata</taxon>
        <taxon>Ovalentaria</taxon>
        <taxon>Atherinomorphae</taxon>
        <taxon>Cyprinodontiformes</taxon>
        <taxon>Rivulidae</taxon>
        <taxon>Kryptolebias</taxon>
    </lineage>
</organism>
<comment type="cofactor">
    <cofactor evidence="10">
        <name>Zn(2+)</name>
        <dbReference type="ChEBI" id="CHEBI:29105"/>
    </cofactor>
    <text evidence="10">Binds 1 zinc ion per subunit.</text>
</comment>
<reference evidence="12" key="1">
    <citation type="submission" date="2025-08" db="UniProtKB">
        <authorList>
            <consortium name="Ensembl"/>
        </authorList>
    </citation>
    <scope>IDENTIFICATION</scope>
</reference>
<keyword evidence="9 10" id="KW-0326">Glycosidase</keyword>
<dbReference type="Proteomes" id="UP000264800">
    <property type="component" value="Unplaced"/>
</dbReference>
<dbReference type="Pfam" id="PF07748">
    <property type="entry name" value="Glyco_hydro_38C"/>
    <property type="match status" value="1"/>
</dbReference>
<dbReference type="InterPro" id="IPR011330">
    <property type="entry name" value="Glyco_hydro/deAcase_b/a-brl"/>
</dbReference>
<dbReference type="EC" id="3.2.1.-" evidence="10"/>
<evidence type="ECO:0000256" key="3">
    <source>
        <dbReference type="ARBA" id="ARBA00012752"/>
    </source>
</evidence>
<dbReference type="Gene3D" id="3.20.110.10">
    <property type="entry name" value="Glycoside hydrolase 38, N terminal domain"/>
    <property type="match status" value="1"/>
</dbReference>
<sequence>KAEDQPIQAFVIPHSHMDVGWVYTIQESMHAYAANVYSSVTEELSKVKERRFIAVEQEFFRLWWDTVASDSQKKQVRQLVKEGRLEFIIGGQVMHDEAVTDLDDQILQLTEGHGFLYETFGVRPRFSWHVDPFGASAATPVLFALAGFNAHLISRVDYDLKDGMQRDKKLQFVWRGSPSLKAQQEIFTHTMDQFSYCTPSQLPFSNSSGFYWNGVALFPNPPKDGVYPNMSLPVTKETIQPYAKTMVENIKRRAAWFRTNHVLWPWGCDKQFYNSSVQFGNMDPLMKYINQNSKEFGVTVRYATLGEYFQSVHQTNLTWDVRGSEDFLPYSTEPYQAWTGFYASRNVLKGAARRASSLLHAAETLFTRYRISFPDGPVAKDWALDKLRALRWAVSEVQHHDGITGTESPKVAEMYTQHLMEAMMGVEELLAALFLLPHNPAFSSVDEGLEQHVIIYNPLAWNITTLVNMTVAFPSAAVYDDGGQPVPAQIQRSARSNASYDLFVVVELGGLQNRKYAIRFSETACSEQPGCARMYAAKGVAFERRSVKNWGKKGRRLLPVLSECYKLMFDQDTNLLHSVTYLQEKRRVRVTQDFWEYNANGDVKAGPISDNYIFSTNGSAVRAYKAVQMEIIPGKIVTEVRQYFYRWDSDKDYAYSITTRVPKCFGAAPQCQRLEQTYSLGPLRLNTEVVLRTASSLKNNQTLYTDDNGYQMMRRTYRKFSNNTLARICVSIFIFRRFSSRCVQSSRRVMLHRRLWNNLAWNLGYNLTLNDSSVVRPTLWMVLGSVSETSKLHQRAAIELQHRPVVEPGLSSPVSPVVLPPNLHLLSLSVPGWNYSSAHDVHLSKNLRSEPDFDRVLLRIMHLFEEGEDPELSKPVTINLKEVLQGVGEVKVLEERSLTGTWDIARLQRWTWKTGRDHKDFTVTISPKEVRTFFVHFSSGSL</sequence>
<proteinExistence type="inferred from homology"/>
<evidence type="ECO:0000259" key="11">
    <source>
        <dbReference type="SMART" id="SM00872"/>
    </source>
</evidence>
<dbReference type="InterPro" id="IPR011013">
    <property type="entry name" value="Gal_mutarotase_sf_dom"/>
</dbReference>
<dbReference type="FunFam" id="3.20.110.10:FF:000004">
    <property type="entry name" value="Alpha-mannosidase"/>
    <property type="match status" value="1"/>
</dbReference>
<dbReference type="GO" id="GO:0006013">
    <property type="term" value="P:mannose metabolic process"/>
    <property type="evidence" value="ECO:0007669"/>
    <property type="project" value="InterPro"/>
</dbReference>
<keyword evidence="5 10" id="KW-0378">Hydrolase</keyword>